<evidence type="ECO:0000313" key="8">
    <source>
        <dbReference type="Proteomes" id="UP000266975"/>
    </source>
</evidence>
<reference evidence="7 8" key="1">
    <citation type="submission" date="2018-02" db="EMBL/GenBank/DDBJ databases">
        <title>Corynebacterium alimpuense sp. nov., a marine obligate actinomycete isolated from sediments of Valparaiso bay, Chile.</title>
        <authorList>
            <person name="Claverias F."/>
            <person name="Gonzales-Siles L."/>
            <person name="Salva-Serra F."/>
            <person name="Inganaes E."/>
            <person name="Molin K."/>
            <person name="Cumsille A."/>
            <person name="Undabarrena A."/>
            <person name="Couve E."/>
            <person name="Moore E.R.B."/>
            <person name="Gomila M."/>
            <person name="Camara B."/>
        </authorList>
    </citation>
    <scope>NUCLEOTIDE SEQUENCE [LARGE SCALE GENOMIC DNA]</scope>
    <source>
        <strain evidence="7 8">CCUG 69366</strain>
    </source>
</reference>
<dbReference type="AlphaFoldDB" id="A0A3M8KBH9"/>
<feature type="transmembrane region" description="Helical" evidence="6">
    <location>
        <begin position="316"/>
        <end position="339"/>
    </location>
</feature>
<dbReference type="InterPro" id="IPR003841">
    <property type="entry name" value="Na/Pi_transpt"/>
</dbReference>
<evidence type="ECO:0000256" key="3">
    <source>
        <dbReference type="ARBA" id="ARBA00022692"/>
    </source>
</evidence>
<protein>
    <submittedName>
        <fullName evidence="7">Na/Pi cotransporter family protein</fullName>
    </submittedName>
</protein>
<keyword evidence="2" id="KW-1003">Cell membrane</keyword>
<comment type="caution">
    <text evidence="7">The sequence shown here is derived from an EMBL/GenBank/DDBJ whole genome shotgun (WGS) entry which is preliminary data.</text>
</comment>
<feature type="transmembrane region" description="Helical" evidence="6">
    <location>
        <begin position="351"/>
        <end position="372"/>
    </location>
</feature>
<keyword evidence="8" id="KW-1185">Reference proteome</keyword>
<dbReference type="GO" id="GO:0005886">
    <property type="term" value="C:plasma membrane"/>
    <property type="evidence" value="ECO:0007669"/>
    <property type="project" value="UniProtKB-SubCell"/>
</dbReference>
<evidence type="ECO:0000256" key="6">
    <source>
        <dbReference type="SAM" id="Phobius"/>
    </source>
</evidence>
<feature type="transmembrane region" description="Helical" evidence="6">
    <location>
        <begin position="239"/>
        <end position="261"/>
    </location>
</feature>
<dbReference type="Proteomes" id="UP000266975">
    <property type="component" value="Unassembled WGS sequence"/>
</dbReference>
<dbReference type="OrthoDB" id="9763003at2"/>
<keyword evidence="3 6" id="KW-0812">Transmembrane</keyword>
<evidence type="ECO:0000313" key="7">
    <source>
        <dbReference type="EMBL" id="RNE49914.1"/>
    </source>
</evidence>
<feature type="transmembrane region" description="Helical" evidence="6">
    <location>
        <begin position="47"/>
        <end position="65"/>
    </location>
</feature>
<evidence type="ECO:0000256" key="2">
    <source>
        <dbReference type="ARBA" id="ARBA00022475"/>
    </source>
</evidence>
<feature type="transmembrane region" description="Helical" evidence="6">
    <location>
        <begin position="393"/>
        <end position="415"/>
    </location>
</feature>
<gene>
    <name evidence="7" type="ORF">C5L39_00630</name>
</gene>
<evidence type="ECO:0000256" key="5">
    <source>
        <dbReference type="ARBA" id="ARBA00023136"/>
    </source>
</evidence>
<dbReference type="PANTHER" id="PTHR10010:SF46">
    <property type="entry name" value="SODIUM-DEPENDENT PHOSPHATE TRANSPORT PROTEIN 2B"/>
    <property type="match status" value="1"/>
</dbReference>
<organism evidence="7 8">
    <name type="scientific">Corynebacterium alimapuense</name>
    <dbReference type="NCBI Taxonomy" id="1576874"/>
    <lineage>
        <taxon>Bacteria</taxon>
        <taxon>Bacillati</taxon>
        <taxon>Actinomycetota</taxon>
        <taxon>Actinomycetes</taxon>
        <taxon>Mycobacteriales</taxon>
        <taxon>Corynebacteriaceae</taxon>
        <taxon>Corynebacterium</taxon>
    </lineage>
</organism>
<feature type="transmembrane region" description="Helical" evidence="6">
    <location>
        <begin position="127"/>
        <end position="148"/>
    </location>
</feature>
<sequence>MNERVGMATDRVFPRAQPGTQQYINPSLIPPGGDFVALSRFGSTMRWLTVALTIVLMISSIYLILDGATGLGSATVSRLFVLAANPIIGLLIGILATATIQSSSTVTALTVAAVATGGVSVPVAVPIILGANVGTTITPLILAFSYLGDRKQFQRAFTSASLHTWFNLIFVVAAFLLEMLFHPLQQLTWFLSEALTSGGQTAGSSTGGAVFSFFSPLMKTIGHRGFLGSIMSTQTASMMSILIGAILVLLCMQVLKAQLSVLTAATTRPLLERSSGASDALGFFSGTTATMAVQASSVTISSLLPFAAARSLSLRNILVITLGANVGTTFMALLTALAVPGAIGTFAIQAALVHVTFNVLSTLIMLLILPLRELVIRLAERSGKLAVGSCPKAVAWMLGGYFLLPSMVIISYALIR</sequence>
<dbReference type="GO" id="GO:0005436">
    <property type="term" value="F:sodium:phosphate symporter activity"/>
    <property type="evidence" value="ECO:0007669"/>
    <property type="project" value="InterPro"/>
</dbReference>
<dbReference type="RefSeq" id="WP_123046959.1">
    <property type="nucleotide sequence ID" value="NZ_PTJO01000001.1"/>
</dbReference>
<keyword evidence="5 6" id="KW-0472">Membrane</keyword>
<keyword evidence="4 6" id="KW-1133">Transmembrane helix</keyword>
<name>A0A3M8KBH9_9CORY</name>
<evidence type="ECO:0000256" key="1">
    <source>
        <dbReference type="ARBA" id="ARBA00004651"/>
    </source>
</evidence>
<evidence type="ECO:0000256" key="4">
    <source>
        <dbReference type="ARBA" id="ARBA00022989"/>
    </source>
</evidence>
<feature type="transmembrane region" description="Helical" evidence="6">
    <location>
        <begin position="77"/>
        <end position="98"/>
    </location>
</feature>
<dbReference type="NCBIfam" id="NF037997">
    <property type="entry name" value="Na_Pi_symport"/>
    <property type="match status" value="1"/>
</dbReference>
<dbReference type="EMBL" id="PTJO01000001">
    <property type="protein sequence ID" value="RNE49914.1"/>
    <property type="molecule type" value="Genomic_DNA"/>
</dbReference>
<dbReference type="PANTHER" id="PTHR10010">
    <property type="entry name" value="SOLUTE CARRIER FAMILY 34 SODIUM PHOSPHATE , MEMBER 2-RELATED"/>
    <property type="match status" value="1"/>
</dbReference>
<proteinExistence type="predicted"/>
<dbReference type="GO" id="GO:0044341">
    <property type="term" value="P:sodium-dependent phosphate transport"/>
    <property type="evidence" value="ECO:0007669"/>
    <property type="project" value="InterPro"/>
</dbReference>
<feature type="transmembrane region" description="Helical" evidence="6">
    <location>
        <begin position="160"/>
        <end position="181"/>
    </location>
</feature>
<dbReference type="Pfam" id="PF02690">
    <property type="entry name" value="Na_Pi_cotrans"/>
    <property type="match status" value="2"/>
</dbReference>
<accession>A0A3M8KBH9</accession>
<comment type="subcellular location">
    <subcellularLocation>
        <location evidence="1">Cell membrane</location>
        <topology evidence="1">Multi-pass membrane protein</topology>
    </subcellularLocation>
</comment>